<comment type="caution">
    <text evidence="1">The sequence shown here is derived from an EMBL/GenBank/DDBJ whole genome shotgun (WGS) entry which is preliminary data.</text>
</comment>
<accession>A0A934TU26</accession>
<evidence type="ECO:0000313" key="2">
    <source>
        <dbReference type="Proteomes" id="UP000630528"/>
    </source>
</evidence>
<organism evidence="1 2">
    <name type="scientific">Ramlibacter ginsenosidimutans</name>
    <dbReference type="NCBI Taxonomy" id="502333"/>
    <lineage>
        <taxon>Bacteria</taxon>
        <taxon>Pseudomonadati</taxon>
        <taxon>Pseudomonadota</taxon>
        <taxon>Betaproteobacteria</taxon>
        <taxon>Burkholderiales</taxon>
        <taxon>Comamonadaceae</taxon>
        <taxon>Ramlibacter</taxon>
    </lineage>
</organism>
<name>A0A934TU26_9BURK</name>
<sequence>MPAVPALPVVPVPVVLPVVPLALPGVDDVVSVLEPVVPLAPIEVPLPVAEPVPLAPAVVPVLGVVAVLPDVEPVPLAVVLLVVSLGDVEVDGIVLELDELAPVSSCFLLQALSDSAAISASAAHCAIGDLIIRNSLSVGLLVLRELAAAPAACGSL</sequence>
<proteinExistence type="predicted"/>
<dbReference type="RefSeq" id="WP_201170930.1">
    <property type="nucleotide sequence ID" value="NZ_JAEPWM010000004.1"/>
</dbReference>
<protein>
    <submittedName>
        <fullName evidence="1">Uncharacterized protein</fullName>
    </submittedName>
</protein>
<keyword evidence="2" id="KW-1185">Reference proteome</keyword>
<dbReference type="AlphaFoldDB" id="A0A934TU26"/>
<dbReference type="EMBL" id="JAEPWM010000004">
    <property type="protein sequence ID" value="MBK6006787.1"/>
    <property type="molecule type" value="Genomic_DNA"/>
</dbReference>
<evidence type="ECO:0000313" key="1">
    <source>
        <dbReference type="EMBL" id="MBK6006787.1"/>
    </source>
</evidence>
<dbReference type="Proteomes" id="UP000630528">
    <property type="component" value="Unassembled WGS sequence"/>
</dbReference>
<reference evidence="1" key="1">
    <citation type="journal article" date="2012" name="J. Microbiol. Biotechnol.">
        <title>Ramlibacter ginsenosidimutans sp. nov., with ginsenoside-converting activity.</title>
        <authorList>
            <person name="Wang L."/>
            <person name="An D.S."/>
            <person name="Kim S.G."/>
            <person name="Jin F.X."/>
            <person name="Kim S.C."/>
            <person name="Lee S.T."/>
            <person name="Im W.T."/>
        </authorList>
    </citation>
    <scope>NUCLEOTIDE SEQUENCE</scope>
    <source>
        <strain evidence="1">KACC 17527</strain>
    </source>
</reference>
<reference evidence="1" key="2">
    <citation type="submission" date="2021-01" db="EMBL/GenBank/DDBJ databases">
        <authorList>
            <person name="Kang M."/>
        </authorList>
    </citation>
    <scope>NUCLEOTIDE SEQUENCE</scope>
    <source>
        <strain evidence="1">KACC 17527</strain>
    </source>
</reference>
<gene>
    <name evidence="1" type="ORF">JJB11_11860</name>
</gene>